<protein>
    <recommendedName>
        <fullName evidence="1">Arrestin-like N-terminal domain-containing protein</fullName>
    </recommendedName>
</protein>
<dbReference type="EMBL" id="CAJZBQ010000027">
    <property type="protein sequence ID" value="CAG9320689.1"/>
    <property type="molecule type" value="Genomic_DNA"/>
</dbReference>
<comment type="caution">
    <text evidence="2">The sequence shown here is derived from an EMBL/GenBank/DDBJ whole genome shotgun (WGS) entry which is preliminary data.</text>
</comment>
<feature type="domain" description="Arrestin-like N-terminal" evidence="1">
    <location>
        <begin position="23"/>
        <end position="151"/>
    </location>
</feature>
<accession>A0AAU9J4E8</accession>
<evidence type="ECO:0000259" key="1">
    <source>
        <dbReference type="Pfam" id="PF00339"/>
    </source>
</evidence>
<evidence type="ECO:0000313" key="3">
    <source>
        <dbReference type="Proteomes" id="UP001162131"/>
    </source>
</evidence>
<proteinExistence type="predicted"/>
<dbReference type="PANTHER" id="PTHR11188">
    <property type="entry name" value="ARRESTIN DOMAIN CONTAINING PROTEIN"/>
    <property type="match status" value="1"/>
</dbReference>
<name>A0AAU9J4E8_9CILI</name>
<dbReference type="AlphaFoldDB" id="A0AAU9J4E8"/>
<dbReference type="Pfam" id="PF00339">
    <property type="entry name" value="Arrestin_N"/>
    <property type="match status" value="1"/>
</dbReference>
<evidence type="ECO:0000313" key="2">
    <source>
        <dbReference type="EMBL" id="CAG9320689.1"/>
    </source>
</evidence>
<dbReference type="SUPFAM" id="SSF81296">
    <property type="entry name" value="E set domains"/>
    <property type="match status" value="1"/>
</dbReference>
<reference evidence="2" key="1">
    <citation type="submission" date="2021-09" db="EMBL/GenBank/DDBJ databases">
        <authorList>
            <consortium name="AG Swart"/>
            <person name="Singh M."/>
            <person name="Singh A."/>
            <person name="Seah K."/>
            <person name="Emmerich C."/>
        </authorList>
    </citation>
    <scope>NUCLEOTIDE SEQUENCE</scope>
    <source>
        <strain evidence="2">ATCC30299</strain>
    </source>
</reference>
<gene>
    <name evidence="2" type="ORF">BSTOLATCC_MIC27272</name>
</gene>
<keyword evidence="3" id="KW-1185">Reference proteome</keyword>
<dbReference type="Gene3D" id="2.60.40.640">
    <property type="match status" value="2"/>
</dbReference>
<dbReference type="PANTHER" id="PTHR11188:SF17">
    <property type="entry name" value="FI21816P1"/>
    <property type="match status" value="1"/>
</dbReference>
<dbReference type="InterPro" id="IPR014752">
    <property type="entry name" value="Arrestin-like_C"/>
</dbReference>
<dbReference type="InterPro" id="IPR050357">
    <property type="entry name" value="Arrestin_domain-protein"/>
</dbReference>
<dbReference type="InterPro" id="IPR014756">
    <property type="entry name" value="Ig_E-set"/>
</dbReference>
<sequence>MGGKNSKGIDGGMNIAIEQRSCQPGDMIIGIINVMLNEALPPCTLILQFKGKEETYWTVQRSSTDSDGNSSTTTDVYKGKQPIINFQFPLYQWNSILSPGCFSFPFNMKLPDQLPGSFKYKNLEAKASIEYYVKAKFILPDKKKFKDKTEVHIYNRLISFQMNINLEKTSKIVCFYCCDKGSCTIKSKFSQDAFTPDQVAGAIIQVDNKNGQADIKNIAFTLWRSVRLKTNAGISTFYREKIIEDNSRGLLSGESMEESNSIVCNLNLPSVKNKLDMIYSTRGYLIECCYALDCHAELDGCCFCGGEKPSIEMPMALYSIYTPPQNIVQPPPGWNPVSYDQATLSYDKAYDIKPSS</sequence>
<organism evidence="2 3">
    <name type="scientific">Blepharisma stoltei</name>
    <dbReference type="NCBI Taxonomy" id="1481888"/>
    <lineage>
        <taxon>Eukaryota</taxon>
        <taxon>Sar</taxon>
        <taxon>Alveolata</taxon>
        <taxon>Ciliophora</taxon>
        <taxon>Postciliodesmatophora</taxon>
        <taxon>Heterotrichea</taxon>
        <taxon>Heterotrichida</taxon>
        <taxon>Blepharismidae</taxon>
        <taxon>Blepharisma</taxon>
    </lineage>
</organism>
<dbReference type="Proteomes" id="UP001162131">
    <property type="component" value="Unassembled WGS sequence"/>
</dbReference>
<dbReference type="GO" id="GO:0005737">
    <property type="term" value="C:cytoplasm"/>
    <property type="evidence" value="ECO:0007669"/>
    <property type="project" value="TreeGrafter"/>
</dbReference>
<dbReference type="GO" id="GO:0015031">
    <property type="term" value="P:protein transport"/>
    <property type="evidence" value="ECO:0007669"/>
    <property type="project" value="TreeGrafter"/>
</dbReference>
<dbReference type="InterPro" id="IPR011021">
    <property type="entry name" value="Arrestin-like_N"/>
</dbReference>